<keyword evidence="1" id="KW-0472">Membrane</keyword>
<dbReference type="RefSeq" id="WP_200615714.1">
    <property type="nucleotide sequence ID" value="NZ_CP071518.1"/>
</dbReference>
<dbReference type="InterPro" id="IPR008024">
    <property type="entry name" value="YiaAB"/>
</dbReference>
<feature type="transmembrane region" description="Helical" evidence="1">
    <location>
        <begin position="105"/>
        <end position="121"/>
    </location>
</feature>
<feature type="domain" description="YiaAB two helix" evidence="2">
    <location>
        <begin position="75"/>
        <end position="127"/>
    </location>
</feature>
<dbReference type="NCBIfam" id="NF008482">
    <property type="entry name" value="PRK11383.1"/>
    <property type="match status" value="1"/>
</dbReference>
<feature type="transmembrane region" description="Helical" evidence="1">
    <location>
        <begin position="12"/>
        <end position="30"/>
    </location>
</feature>
<accession>A0A975ASA4</accession>
<sequence length="148" mass="16155">MKPQIQKPTAAFIGASWLALLIGATTYLAGLWSAPMQLNEKGYYFTILMYGLFSAVSLQKSVRDRLEGTYVTPIYFGLCWMSLGIALLLLMVGLWNAQLSGTEKGFYAMAFVLSLFAAVAVQKNVRDVAVFDAESRGETHGIGSRAAE</sequence>
<feature type="transmembrane region" description="Helical" evidence="1">
    <location>
        <begin position="42"/>
        <end position="58"/>
    </location>
</feature>
<dbReference type="GO" id="GO:0006974">
    <property type="term" value="P:DNA damage response"/>
    <property type="evidence" value="ECO:0007669"/>
    <property type="project" value="TreeGrafter"/>
</dbReference>
<evidence type="ECO:0000313" key="4">
    <source>
        <dbReference type="Proteomes" id="UP000639274"/>
    </source>
</evidence>
<name>A0A975ASA4_9GAMM</name>
<keyword evidence="1" id="KW-0812">Transmembrane</keyword>
<dbReference type="Pfam" id="PF05360">
    <property type="entry name" value="YiaAB"/>
    <property type="match status" value="2"/>
</dbReference>
<evidence type="ECO:0000256" key="1">
    <source>
        <dbReference type="SAM" id="Phobius"/>
    </source>
</evidence>
<dbReference type="GO" id="GO:0005886">
    <property type="term" value="C:plasma membrane"/>
    <property type="evidence" value="ECO:0007669"/>
    <property type="project" value="TreeGrafter"/>
</dbReference>
<proteinExistence type="predicted"/>
<dbReference type="PANTHER" id="PTHR37290:SF1">
    <property type="entry name" value="INNER MEMBRANE PROTEIN YIAA"/>
    <property type="match status" value="1"/>
</dbReference>
<evidence type="ECO:0000259" key="2">
    <source>
        <dbReference type="Pfam" id="PF05360"/>
    </source>
</evidence>
<reference evidence="3 4" key="1">
    <citation type="submission" date="2021-03" db="EMBL/GenBank/DDBJ databases">
        <title>Lysobacter sp. nov. isolated from soil of gangwondo yeongwol, south Korea.</title>
        <authorList>
            <person name="Kim K.R."/>
            <person name="Kim K.H."/>
            <person name="Jeon C.O."/>
        </authorList>
    </citation>
    <scope>NUCLEOTIDE SEQUENCE [LARGE SCALE GENOMIC DNA]</scope>
    <source>
        <strain evidence="3 4">R19</strain>
    </source>
</reference>
<dbReference type="AlphaFoldDB" id="A0A975ASA4"/>
<dbReference type="EMBL" id="CP071518">
    <property type="protein sequence ID" value="QSX77859.1"/>
    <property type="molecule type" value="Genomic_DNA"/>
</dbReference>
<feature type="domain" description="YiaAB two helix" evidence="2">
    <location>
        <begin position="12"/>
        <end position="64"/>
    </location>
</feature>
<gene>
    <name evidence="3" type="ORF">I8J32_014185</name>
</gene>
<feature type="transmembrane region" description="Helical" evidence="1">
    <location>
        <begin position="70"/>
        <end position="93"/>
    </location>
</feature>
<dbReference type="InterPro" id="IPR038972">
    <property type="entry name" value="YiaA-like"/>
</dbReference>
<keyword evidence="1" id="KW-1133">Transmembrane helix</keyword>
<dbReference type="KEGG" id="lsf:I8J32_014185"/>
<dbReference type="PANTHER" id="PTHR37290">
    <property type="entry name" value="INNER MEMBRANE PROTEIN YIAA-RELATED"/>
    <property type="match status" value="1"/>
</dbReference>
<keyword evidence="4" id="KW-1185">Reference proteome</keyword>
<evidence type="ECO:0000313" key="3">
    <source>
        <dbReference type="EMBL" id="QSX77859.1"/>
    </source>
</evidence>
<organism evidence="3 4">
    <name type="scientific">Agrilutibacter solisilvae</name>
    <dbReference type="NCBI Taxonomy" id="2763317"/>
    <lineage>
        <taxon>Bacteria</taxon>
        <taxon>Pseudomonadati</taxon>
        <taxon>Pseudomonadota</taxon>
        <taxon>Gammaproteobacteria</taxon>
        <taxon>Lysobacterales</taxon>
        <taxon>Lysobacteraceae</taxon>
        <taxon>Agrilutibacter</taxon>
    </lineage>
</organism>
<dbReference type="Proteomes" id="UP000639274">
    <property type="component" value="Chromosome"/>
</dbReference>
<protein>
    <submittedName>
        <fullName evidence="3">YiaA/YiaB family protein</fullName>
    </submittedName>
</protein>